<dbReference type="InterPro" id="IPR014755">
    <property type="entry name" value="Cu-Rt/internalin_Ig-like"/>
</dbReference>
<organism evidence="2 3">
    <name type="scientific">Parageobacillus thermantarcticus</name>
    <dbReference type="NCBI Taxonomy" id="186116"/>
    <lineage>
        <taxon>Bacteria</taxon>
        <taxon>Bacillati</taxon>
        <taxon>Bacillota</taxon>
        <taxon>Bacilli</taxon>
        <taxon>Bacillales</taxon>
        <taxon>Anoxybacillaceae</taxon>
        <taxon>Parageobacillus</taxon>
    </lineage>
</organism>
<dbReference type="AlphaFoldDB" id="A0A1I0U084"/>
<reference evidence="3" key="1">
    <citation type="submission" date="2016-10" db="EMBL/GenBank/DDBJ databases">
        <authorList>
            <person name="Varghese N."/>
            <person name="Submissions S."/>
        </authorList>
    </citation>
    <scope>NUCLEOTIDE SEQUENCE [LARGE SCALE GENOMIC DNA]</scope>
    <source>
        <strain evidence="3">M1</strain>
    </source>
</reference>
<evidence type="ECO:0000256" key="1">
    <source>
        <dbReference type="ARBA" id="ARBA00022729"/>
    </source>
</evidence>
<accession>A0A1I0U084</accession>
<sequence length="503" mass="51129">MITVGGTDTPTGKLGAMVKDANGQLIDLARATTNITGTTVTATQFKGYVQNIKLLADNKVSFELTQPVKEIDASGITVAGVTATGASFENKTIKDGSGNMVYGSVVTVTLPDGSLGTDIGTGADAGKLYKVGTGYQTNTLVLAQDSIKTVAGVSVPAGGVTVANSDVAAKDYAAPQIKKIYTYEKAGSTNGMIDRVVVEYSEAVKAADINKNAYTVEGYTVEDAYVVTANPTTTASPTLATTGKFVVLEVAESGRLDTDKKPVVKQVVDIRDTEDNVKAAESTASVATTDTAAPVLLSATTAQTNASKTLLSGSKAFTITLGDDLAGAYGNSAKVQIVADATNTNKVEATWDATNKVLRIEVKDAGTGTATLNDVKAAVEAVQVGGDAGDFVVNVGSNGASTIAEADAGSAVSFSGGNDVVTLTFSEALKESTIDTANFTNDFDITPATAEAGTAVLSTDKKTITLTVTTADAQVKGASIAAKTNAVEDANSTAADTTPVTIN</sequence>
<dbReference type="STRING" id="186116.SAMN05192569_10757"/>
<evidence type="ECO:0000313" key="3">
    <source>
        <dbReference type="Proteomes" id="UP000198650"/>
    </source>
</evidence>
<gene>
    <name evidence="2" type="ORF">SAMN05192569_10757</name>
</gene>
<dbReference type="Proteomes" id="UP000198650">
    <property type="component" value="Unassembled WGS sequence"/>
</dbReference>
<keyword evidence="1" id="KW-0732">Signal</keyword>
<protein>
    <submittedName>
        <fullName evidence="2">Uncharacterized protein</fullName>
    </submittedName>
</protein>
<name>A0A1I0U084_9BACL</name>
<keyword evidence="3" id="KW-1185">Reference proteome</keyword>
<dbReference type="Gene3D" id="2.60.40.1220">
    <property type="match status" value="1"/>
</dbReference>
<proteinExistence type="predicted"/>
<evidence type="ECO:0000313" key="2">
    <source>
        <dbReference type="EMBL" id="SFA56556.1"/>
    </source>
</evidence>
<dbReference type="Gene3D" id="2.60.40.2180">
    <property type="match status" value="1"/>
</dbReference>
<dbReference type="EMBL" id="FOJS01000075">
    <property type="protein sequence ID" value="SFA56556.1"/>
    <property type="molecule type" value="Genomic_DNA"/>
</dbReference>